<dbReference type="InterPro" id="IPR025177">
    <property type="entry name" value="MciZ"/>
</dbReference>
<organism evidence="1 2">
    <name type="scientific">Paenibacillus chartarius</name>
    <dbReference type="NCBI Taxonomy" id="747481"/>
    <lineage>
        <taxon>Bacteria</taxon>
        <taxon>Bacillati</taxon>
        <taxon>Bacillota</taxon>
        <taxon>Bacilli</taxon>
        <taxon>Bacillales</taxon>
        <taxon>Paenibacillaceae</taxon>
        <taxon>Paenibacillus</taxon>
    </lineage>
</organism>
<accession>A0ABV6DNP3</accession>
<dbReference type="Pfam" id="PF13072">
    <property type="entry name" value="MciZ"/>
    <property type="match status" value="1"/>
</dbReference>
<proteinExistence type="predicted"/>
<sequence length="67" mass="7536">MKSYVAERQFRLAGKAWEVREYLRQQARAASSGDVLLADWLSVRTSAVKMKDRSAGKTHLQIVVSAL</sequence>
<evidence type="ECO:0000313" key="1">
    <source>
        <dbReference type="EMBL" id="MFC0214251.1"/>
    </source>
</evidence>
<keyword evidence="2" id="KW-1185">Reference proteome</keyword>
<dbReference type="Proteomes" id="UP001589776">
    <property type="component" value="Unassembled WGS sequence"/>
</dbReference>
<dbReference type="RefSeq" id="WP_377471606.1">
    <property type="nucleotide sequence ID" value="NZ_JBHLWN010000071.1"/>
</dbReference>
<name>A0ABV6DNP3_9BACL</name>
<evidence type="ECO:0000313" key="2">
    <source>
        <dbReference type="Proteomes" id="UP001589776"/>
    </source>
</evidence>
<reference evidence="1 2" key="1">
    <citation type="submission" date="2024-09" db="EMBL/GenBank/DDBJ databases">
        <authorList>
            <person name="Sun Q."/>
            <person name="Mori K."/>
        </authorList>
    </citation>
    <scope>NUCLEOTIDE SEQUENCE [LARGE SCALE GENOMIC DNA]</scope>
    <source>
        <strain evidence="1 2">CCM 7759</strain>
    </source>
</reference>
<comment type="caution">
    <text evidence="1">The sequence shown here is derived from an EMBL/GenBank/DDBJ whole genome shotgun (WGS) entry which is preliminary data.</text>
</comment>
<protein>
    <submittedName>
        <fullName evidence="1">Z-ring formation inhibitor MciZ</fullName>
    </submittedName>
</protein>
<dbReference type="EMBL" id="JBHLWN010000071">
    <property type="protein sequence ID" value="MFC0214251.1"/>
    <property type="molecule type" value="Genomic_DNA"/>
</dbReference>
<gene>
    <name evidence="1" type="primary">mciZ</name>
    <name evidence="1" type="ORF">ACFFK0_17620</name>
</gene>